<proteinExistence type="predicted"/>
<comment type="caution">
    <text evidence="1">The sequence shown here is derived from an EMBL/GenBank/DDBJ whole genome shotgun (WGS) entry which is preliminary data.</text>
</comment>
<dbReference type="Proteomes" id="UP000827872">
    <property type="component" value="Linkage Group LG03"/>
</dbReference>
<accession>A0ACB8EJI5</accession>
<dbReference type="EMBL" id="CM037616">
    <property type="protein sequence ID" value="KAH7992662.1"/>
    <property type="molecule type" value="Genomic_DNA"/>
</dbReference>
<protein>
    <submittedName>
        <fullName evidence="1">Uncharacterized protein</fullName>
    </submittedName>
</protein>
<organism evidence="1 2">
    <name type="scientific">Sphaerodactylus townsendi</name>
    <dbReference type="NCBI Taxonomy" id="933632"/>
    <lineage>
        <taxon>Eukaryota</taxon>
        <taxon>Metazoa</taxon>
        <taxon>Chordata</taxon>
        <taxon>Craniata</taxon>
        <taxon>Vertebrata</taxon>
        <taxon>Euteleostomi</taxon>
        <taxon>Lepidosauria</taxon>
        <taxon>Squamata</taxon>
        <taxon>Bifurcata</taxon>
        <taxon>Gekkota</taxon>
        <taxon>Sphaerodactylidae</taxon>
        <taxon>Sphaerodactylus</taxon>
    </lineage>
</organism>
<evidence type="ECO:0000313" key="2">
    <source>
        <dbReference type="Proteomes" id="UP000827872"/>
    </source>
</evidence>
<name>A0ACB8EJI5_9SAUR</name>
<evidence type="ECO:0000313" key="1">
    <source>
        <dbReference type="EMBL" id="KAH7992662.1"/>
    </source>
</evidence>
<gene>
    <name evidence="1" type="ORF">K3G42_025779</name>
</gene>
<keyword evidence="2" id="KW-1185">Reference proteome</keyword>
<sequence>MEEEKSRLSNSRSLYNVRINIWGYMHVHHIWMMTGFHSVISWSFPLQAGAGGWVSWVDEQAAKCALKWRLNLKPPHAPPPSMLLRWKINCRWNMHLKKHPCN</sequence>
<reference evidence="1" key="1">
    <citation type="submission" date="2021-08" db="EMBL/GenBank/DDBJ databases">
        <title>The first chromosome-level gecko genome reveals the dynamic sex chromosomes of Neotropical dwarf geckos (Sphaerodactylidae: Sphaerodactylus).</title>
        <authorList>
            <person name="Pinto B.J."/>
            <person name="Keating S.E."/>
            <person name="Gamble T."/>
        </authorList>
    </citation>
    <scope>NUCLEOTIDE SEQUENCE</scope>
    <source>
        <strain evidence="1">TG3544</strain>
    </source>
</reference>